<keyword evidence="4" id="KW-1185">Reference proteome</keyword>
<gene>
    <name evidence="3" type="ORF">GCM10008906_34600</name>
</gene>
<name>A0ABP3V4V1_9CLOT</name>
<dbReference type="Pfam" id="PF01436">
    <property type="entry name" value="NHL"/>
    <property type="match status" value="2"/>
</dbReference>
<dbReference type="PROSITE" id="PS51352">
    <property type="entry name" value="THIOREDOXIN_2"/>
    <property type="match status" value="1"/>
</dbReference>
<dbReference type="Gene3D" id="2.120.10.30">
    <property type="entry name" value="TolB, C-terminal domain"/>
    <property type="match status" value="2"/>
</dbReference>
<dbReference type="InterPro" id="IPR011042">
    <property type="entry name" value="6-blade_b-propeller_TolB-like"/>
</dbReference>
<dbReference type="SUPFAM" id="SSF52833">
    <property type="entry name" value="Thioredoxin-like"/>
    <property type="match status" value="1"/>
</dbReference>
<dbReference type="InterPro" id="IPR012336">
    <property type="entry name" value="Thioredoxin-like_fold"/>
</dbReference>
<evidence type="ECO:0000313" key="3">
    <source>
        <dbReference type="EMBL" id="GAA0746680.1"/>
    </source>
</evidence>
<dbReference type="PANTHER" id="PTHR46388:SF2">
    <property type="entry name" value="NHL REPEAT-CONTAINING PROTEIN 2"/>
    <property type="match status" value="1"/>
</dbReference>
<dbReference type="EMBL" id="BAAACG010000019">
    <property type="protein sequence ID" value="GAA0746680.1"/>
    <property type="molecule type" value="Genomic_DNA"/>
</dbReference>
<proteinExistence type="predicted"/>
<sequence length="485" mass="55557">MINSYEKYKKVRVHAPRFPQNLEWLGTEKNNIDNLKNRIILLDFWTFCCINCIHVMNDLKYLENKYKNKLQVIGVHSPKFDHEKNSKAIVEAMNRYNITHPVVNDKNRKVWDSYTVSAWPTFILIDPEGYAFTMVSGEGNRDILDKIIGDTIEYYDEKINWPDGYIKVGEDISKGEYSYPSKIDINEDGNIAIAETGKNRIVVLDENFNKSFVIGSGNYGFKDGKFEKAEFKSPQGVKFLKNEIYVADTENHLIRKCNIKDRNVTTIAGNGEKEYNPITKGKALDVSLNSPWDIEIIKDKMYIAMAGNHQIWRLDLSSFVIESYIGTGEENIRDGGYDKCLLAQTSSLCYDGENRLYFIDSETSSLRYADLKENTVRTLIGKGLFYFGNKTGNLYNSTFQHPLGVSYKDKILYVADTYNNRVVKIDLDKKKVSNIQKNLNEPSGLDIYNDTIYVCDTNNGRILNIPIDKKLIGKKKLCTVGSDKC</sequence>
<feature type="domain" description="Thioredoxin" evidence="2">
    <location>
        <begin position="9"/>
        <end position="153"/>
    </location>
</feature>
<dbReference type="Gene3D" id="3.40.30.10">
    <property type="entry name" value="Glutaredoxin"/>
    <property type="match status" value="1"/>
</dbReference>
<keyword evidence="1" id="KW-0677">Repeat</keyword>
<organism evidence="3 4">
    <name type="scientific">Clostridium oceanicum</name>
    <dbReference type="NCBI Taxonomy" id="1543"/>
    <lineage>
        <taxon>Bacteria</taxon>
        <taxon>Bacillati</taxon>
        <taxon>Bacillota</taxon>
        <taxon>Clostridia</taxon>
        <taxon>Eubacteriales</taxon>
        <taxon>Clostridiaceae</taxon>
        <taxon>Clostridium</taxon>
    </lineage>
</organism>
<dbReference type="InterPro" id="IPR001258">
    <property type="entry name" value="NHL_repeat"/>
</dbReference>
<accession>A0ABP3V4V1</accession>
<dbReference type="SUPFAM" id="SSF101898">
    <property type="entry name" value="NHL repeat"/>
    <property type="match status" value="1"/>
</dbReference>
<evidence type="ECO:0000313" key="4">
    <source>
        <dbReference type="Proteomes" id="UP001501510"/>
    </source>
</evidence>
<comment type="caution">
    <text evidence="3">The sequence shown here is derived from an EMBL/GenBank/DDBJ whole genome shotgun (WGS) entry which is preliminary data.</text>
</comment>
<reference evidence="4" key="1">
    <citation type="journal article" date="2019" name="Int. J. Syst. Evol. Microbiol.">
        <title>The Global Catalogue of Microorganisms (GCM) 10K type strain sequencing project: providing services to taxonomists for standard genome sequencing and annotation.</title>
        <authorList>
            <consortium name="The Broad Institute Genomics Platform"/>
            <consortium name="The Broad Institute Genome Sequencing Center for Infectious Disease"/>
            <person name="Wu L."/>
            <person name="Ma J."/>
        </authorList>
    </citation>
    <scope>NUCLEOTIDE SEQUENCE [LARGE SCALE GENOMIC DNA]</scope>
    <source>
        <strain evidence="4">JCM 1407</strain>
    </source>
</reference>
<dbReference type="Proteomes" id="UP001501510">
    <property type="component" value="Unassembled WGS sequence"/>
</dbReference>
<dbReference type="InterPro" id="IPR036249">
    <property type="entry name" value="Thioredoxin-like_sf"/>
</dbReference>
<dbReference type="PANTHER" id="PTHR46388">
    <property type="entry name" value="NHL REPEAT-CONTAINING PROTEIN 2"/>
    <property type="match status" value="1"/>
</dbReference>
<dbReference type="RefSeq" id="WP_343763708.1">
    <property type="nucleotide sequence ID" value="NZ_BAAACG010000019.1"/>
</dbReference>
<dbReference type="InterPro" id="IPR013766">
    <property type="entry name" value="Thioredoxin_domain"/>
</dbReference>
<evidence type="ECO:0000256" key="1">
    <source>
        <dbReference type="ARBA" id="ARBA00022737"/>
    </source>
</evidence>
<dbReference type="Pfam" id="PF13905">
    <property type="entry name" value="Thioredoxin_8"/>
    <property type="match status" value="1"/>
</dbReference>
<protein>
    <submittedName>
        <fullName evidence="3">Thioredoxin-like domain-containing protein</fullName>
    </submittedName>
</protein>
<evidence type="ECO:0000259" key="2">
    <source>
        <dbReference type="PROSITE" id="PS51352"/>
    </source>
</evidence>